<evidence type="ECO:0000313" key="3">
    <source>
        <dbReference type="EMBL" id="CAD9080749.1"/>
    </source>
</evidence>
<dbReference type="AlphaFoldDB" id="A0A6U0KHW1"/>
<dbReference type="InterPro" id="IPR000727">
    <property type="entry name" value="T_SNARE_dom"/>
</dbReference>
<proteinExistence type="predicted"/>
<feature type="compositionally biased region" description="Polar residues" evidence="1">
    <location>
        <begin position="14"/>
        <end position="56"/>
    </location>
</feature>
<evidence type="ECO:0000259" key="2">
    <source>
        <dbReference type="PROSITE" id="PS50192"/>
    </source>
</evidence>
<sequence length="267" mass="30191">MSSLLSLIGISIKPDTTPTPHRNHSSSIKKSSTKLFITPSDEGSNSLHATAASSNTSKRKGDFSAAASSLKKQTSSFPDLSNIPKNHPLLKHCTHLRTKTRFVQQNASELVELDSFLSDIQKGVRIGEELSKNVLRKELSNHWTDVRGEALTVLDELCHHEVKSGNGRLQLKRQQYTQATRNHLLDLDHEIMRERNEALQQIEEDTRDIVLTTQTLNSLVLEKGEKQQYLEQHLSNTHENVRATTRDIITIEREEKKYSWGSFFGLG</sequence>
<dbReference type="Gene3D" id="1.20.5.110">
    <property type="match status" value="1"/>
</dbReference>
<protein>
    <recommendedName>
        <fullName evidence="2">t-SNARE coiled-coil homology domain-containing protein</fullName>
    </recommendedName>
</protein>
<evidence type="ECO:0000313" key="4">
    <source>
        <dbReference type="EMBL" id="CAD9080750.1"/>
    </source>
</evidence>
<dbReference type="EMBL" id="HBGD01004793">
    <property type="protein sequence ID" value="CAD9080750.1"/>
    <property type="molecule type" value="Transcribed_RNA"/>
</dbReference>
<dbReference type="PROSITE" id="PS50192">
    <property type="entry name" value="T_SNARE"/>
    <property type="match status" value="1"/>
</dbReference>
<feature type="domain" description="T-SNARE coiled-coil homology" evidence="2">
    <location>
        <begin position="189"/>
        <end position="251"/>
    </location>
</feature>
<dbReference type="SUPFAM" id="SSF58038">
    <property type="entry name" value="SNARE fusion complex"/>
    <property type="match status" value="1"/>
</dbReference>
<name>A0A6U0KHW1_9EUKA</name>
<feature type="region of interest" description="Disordered" evidence="1">
    <location>
        <begin position="11"/>
        <end position="60"/>
    </location>
</feature>
<organism evidence="3">
    <name type="scientific">Percolomonas cosmopolitus</name>
    <dbReference type="NCBI Taxonomy" id="63605"/>
    <lineage>
        <taxon>Eukaryota</taxon>
        <taxon>Discoba</taxon>
        <taxon>Heterolobosea</taxon>
        <taxon>Tetramitia</taxon>
        <taxon>Eutetramitia</taxon>
        <taxon>Percolomonadidae</taxon>
        <taxon>Percolomonas</taxon>
    </lineage>
</organism>
<reference evidence="3" key="1">
    <citation type="submission" date="2021-01" db="EMBL/GenBank/DDBJ databases">
        <authorList>
            <person name="Corre E."/>
            <person name="Pelletier E."/>
            <person name="Niang G."/>
            <person name="Scheremetjew M."/>
            <person name="Finn R."/>
            <person name="Kale V."/>
            <person name="Holt S."/>
            <person name="Cochrane G."/>
            <person name="Meng A."/>
            <person name="Brown T."/>
            <person name="Cohen L."/>
        </authorList>
    </citation>
    <scope>NUCLEOTIDE SEQUENCE</scope>
    <source>
        <strain evidence="3">WS</strain>
    </source>
</reference>
<evidence type="ECO:0000256" key="1">
    <source>
        <dbReference type="SAM" id="MobiDB-lite"/>
    </source>
</evidence>
<gene>
    <name evidence="3" type="ORF">PCOS0759_LOCUS3989</name>
    <name evidence="4" type="ORF">PCOS0759_LOCUS3990</name>
</gene>
<dbReference type="EMBL" id="HBGD01004792">
    <property type="protein sequence ID" value="CAD9080749.1"/>
    <property type="molecule type" value="Transcribed_RNA"/>
</dbReference>
<accession>A0A6U0KHW1</accession>